<dbReference type="Gene3D" id="2.30.38.10">
    <property type="entry name" value="Luciferase, Domain 3"/>
    <property type="match status" value="1"/>
</dbReference>
<dbReference type="AlphaFoldDB" id="A0A4D4JHA4"/>
<dbReference type="GO" id="GO:0005524">
    <property type="term" value="F:ATP binding"/>
    <property type="evidence" value="ECO:0007669"/>
    <property type="project" value="InterPro"/>
</dbReference>
<gene>
    <name evidence="4" type="primary">badA</name>
    <name evidence="4" type="ORF">GTS_49160</name>
</gene>
<protein>
    <submittedName>
        <fullName evidence="4">Benzoate--CoA ligase</fullName>
    </submittedName>
</protein>
<dbReference type="OrthoDB" id="9803968at2"/>
<sequence>MPTSFNAADYLIDRHVRDGEGARPAVTCGERTLSYADLADEVHRVAAGLRALGVRPEERVMFCMADGVELLAGILGAMHAGAVPVPVSTMFTGAELAGVLADSRARVLCVSARFAAAARAAVGAAPEVTDVVLDGAADVLGRPGIAVHSWADLRAAQPAAKPYDTWEDSPALWLYTSGTTGLPKAAMHRHASIRSVAECYGHGVLGVAPGDRCLSVAKLFFAYGIGNSAFFPLAAGATAVLEPERPTPALIAERVRAQRPTLFFGVPTFYAALLASDIPDDTFASVRQGVSAGEALPEVLFERFLRRFGVEILDGLGSTEALHIFLSNRPGRVHPGSSGIPVPGYDVELRDEHGAVIAEADRPGDLYLRGPSIATGYWCRTDTTRRVFLGEWLRTGDTYVRTGDGSYRCLGRSNDMLKAGGIWVSPGEVEHRLLEHPAVAEVAVVAAPDDDGLDKPVACVVPAEGSGVDADELVAWCRTGLAAFKRPRAVVTVAELPKTATGKVRRNVLRELVRDTLRTRTDEAADLTPAPLDTAAGSGL</sequence>
<organism evidence="4 5">
    <name type="scientific">Gandjariella thermophila</name>
    <dbReference type="NCBI Taxonomy" id="1931992"/>
    <lineage>
        <taxon>Bacteria</taxon>
        <taxon>Bacillati</taxon>
        <taxon>Actinomycetota</taxon>
        <taxon>Actinomycetes</taxon>
        <taxon>Pseudonocardiales</taxon>
        <taxon>Pseudonocardiaceae</taxon>
        <taxon>Gandjariella</taxon>
    </lineage>
</organism>
<reference evidence="5" key="1">
    <citation type="submission" date="2019-04" db="EMBL/GenBank/DDBJ databases">
        <title>Draft genome sequence of Pseudonocardiaceae bacterium SL3-2-4.</title>
        <authorList>
            <person name="Ningsih F."/>
            <person name="Yokota A."/>
            <person name="Sakai Y."/>
            <person name="Nanatani K."/>
            <person name="Yabe S."/>
            <person name="Oetari A."/>
            <person name="Sjamsuridzal W."/>
        </authorList>
    </citation>
    <scope>NUCLEOTIDE SEQUENCE [LARGE SCALE GENOMIC DNA]</scope>
    <source>
        <strain evidence="5">SL3-2-4</strain>
    </source>
</reference>
<dbReference type="Gene3D" id="3.40.50.12820">
    <property type="match status" value="1"/>
</dbReference>
<dbReference type="EMBL" id="BJFL01000038">
    <property type="protein sequence ID" value="GDY33283.1"/>
    <property type="molecule type" value="Genomic_DNA"/>
</dbReference>
<evidence type="ECO:0000313" key="5">
    <source>
        <dbReference type="Proteomes" id="UP000298860"/>
    </source>
</evidence>
<dbReference type="Pfam" id="PF00501">
    <property type="entry name" value="AMP-binding"/>
    <property type="match status" value="1"/>
</dbReference>
<evidence type="ECO:0000259" key="3">
    <source>
        <dbReference type="Pfam" id="PF13193"/>
    </source>
</evidence>
<dbReference type="InterPro" id="IPR011957">
    <property type="entry name" value="Benz_CoA_lig"/>
</dbReference>
<dbReference type="PANTHER" id="PTHR43352">
    <property type="entry name" value="ACETYL-COA SYNTHETASE"/>
    <property type="match status" value="1"/>
</dbReference>
<proteinExistence type="predicted"/>
<evidence type="ECO:0000313" key="4">
    <source>
        <dbReference type="EMBL" id="GDY33283.1"/>
    </source>
</evidence>
<dbReference type="InterPro" id="IPR045851">
    <property type="entry name" value="AMP-bd_C_sf"/>
</dbReference>
<dbReference type="RefSeq" id="WP_137816244.1">
    <property type="nucleotide sequence ID" value="NZ_BJFL01000038.1"/>
</dbReference>
<dbReference type="Proteomes" id="UP000298860">
    <property type="component" value="Unassembled WGS sequence"/>
</dbReference>
<dbReference type="GO" id="GO:0016405">
    <property type="term" value="F:CoA-ligase activity"/>
    <property type="evidence" value="ECO:0007669"/>
    <property type="project" value="InterPro"/>
</dbReference>
<dbReference type="GO" id="GO:0044550">
    <property type="term" value="P:secondary metabolite biosynthetic process"/>
    <property type="evidence" value="ECO:0007669"/>
    <property type="project" value="TreeGrafter"/>
</dbReference>
<dbReference type="InterPro" id="IPR025110">
    <property type="entry name" value="AMP-bd_C"/>
</dbReference>
<name>A0A4D4JHA4_9PSEU</name>
<comment type="caution">
    <text evidence="4">The sequence shown here is derived from an EMBL/GenBank/DDBJ whole genome shotgun (WGS) entry which is preliminary data.</text>
</comment>
<keyword evidence="5" id="KW-1185">Reference proteome</keyword>
<feature type="domain" description="AMP-binding enzyme C-terminal" evidence="3">
    <location>
        <begin position="428"/>
        <end position="503"/>
    </location>
</feature>
<dbReference type="Gene3D" id="3.30.300.30">
    <property type="match status" value="1"/>
</dbReference>
<accession>A0A4D4JHA4</accession>
<evidence type="ECO:0000259" key="2">
    <source>
        <dbReference type="Pfam" id="PF00501"/>
    </source>
</evidence>
<dbReference type="SUPFAM" id="SSF56801">
    <property type="entry name" value="Acetyl-CoA synthetase-like"/>
    <property type="match status" value="1"/>
</dbReference>
<dbReference type="Gene3D" id="3.40.50.980">
    <property type="match status" value="1"/>
</dbReference>
<feature type="domain" description="AMP-dependent synthetase/ligase" evidence="2">
    <location>
        <begin position="20"/>
        <end position="378"/>
    </location>
</feature>
<keyword evidence="1 4" id="KW-0436">Ligase</keyword>
<dbReference type="GO" id="GO:0016878">
    <property type="term" value="F:acid-thiol ligase activity"/>
    <property type="evidence" value="ECO:0007669"/>
    <property type="project" value="TreeGrafter"/>
</dbReference>
<dbReference type="NCBIfam" id="TIGR02262">
    <property type="entry name" value="benz_CoA_lig"/>
    <property type="match status" value="1"/>
</dbReference>
<dbReference type="PANTHER" id="PTHR43352:SF1">
    <property type="entry name" value="ANTHRANILATE--COA LIGASE"/>
    <property type="match status" value="1"/>
</dbReference>
<dbReference type="Pfam" id="PF13193">
    <property type="entry name" value="AMP-binding_C"/>
    <property type="match status" value="1"/>
</dbReference>
<evidence type="ECO:0000256" key="1">
    <source>
        <dbReference type="ARBA" id="ARBA00022598"/>
    </source>
</evidence>
<dbReference type="InterPro" id="IPR000873">
    <property type="entry name" value="AMP-dep_synth/lig_dom"/>
</dbReference>